<dbReference type="HOGENOM" id="CLU_017631_0_0_1"/>
<feature type="region of interest" description="Disordered" evidence="2">
    <location>
        <begin position="1"/>
        <end position="34"/>
    </location>
</feature>
<keyword evidence="1" id="KW-0862">Zinc</keyword>
<evidence type="ECO:0000313" key="5">
    <source>
        <dbReference type="Proteomes" id="UP000030106"/>
    </source>
</evidence>
<dbReference type="AlphaFoldDB" id="A0A0A2V856"/>
<reference evidence="4 5" key="1">
    <citation type="submission" date="2012-10" db="EMBL/GenBank/DDBJ databases">
        <title>Genome sequencing and analysis of entomopathogenic fungi Beauveria bassiana D1-5.</title>
        <authorList>
            <person name="Li Q."/>
            <person name="Wang L."/>
            <person name="Zhang Z."/>
            <person name="Wang Q."/>
            <person name="Ren J."/>
            <person name="Wang M."/>
            <person name="Xu W."/>
            <person name="Wang J."/>
            <person name="Lu Y."/>
            <person name="Du Q."/>
            <person name="Sun Z."/>
        </authorList>
    </citation>
    <scope>NUCLEOTIDE SEQUENCE [LARGE SCALE GENOMIC DNA]</scope>
    <source>
        <strain evidence="4 5">D1-5</strain>
    </source>
</reference>
<keyword evidence="1" id="KW-0863">Zinc-finger</keyword>
<dbReference type="InterPro" id="IPR013087">
    <property type="entry name" value="Znf_C2H2_type"/>
</dbReference>
<evidence type="ECO:0000256" key="2">
    <source>
        <dbReference type="SAM" id="MobiDB-lite"/>
    </source>
</evidence>
<accession>A0A0A2V856</accession>
<dbReference type="eggNOG" id="ENOG502SKQF">
    <property type="taxonomic scope" value="Eukaryota"/>
</dbReference>
<evidence type="ECO:0000256" key="1">
    <source>
        <dbReference type="PROSITE-ProRule" id="PRU00042"/>
    </source>
</evidence>
<comment type="caution">
    <text evidence="4">The sequence shown here is derived from an EMBL/GenBank/DDBJ whole genome shotgun (WGS) entry which is preliminary data.</text>
</comment>
<dbReference type="PANTHER" id="PTHR37535">
    <property type="entry name" value="FLUG DOMAIN PROTEIN"/>
    <property type="match status" value="1"/>
</dbReference>
<dbReference type="Pfam" id="PF11917">
    <property type="entry name" value="DUF3435"/>
    <property type="match status" value="1"/>
</dbReference>
<dbReference type="OrthoDB" id="5243844at2759"/>
<keyword evidence="1" id="KW-0479">Metal-binding</keyword>
<dbReference type="PROSITE" id="PS00028">
    <property type="entry name" value="ZINC_FINGER_C2H2_1"/>
    <property type="match status" value="1"/>
</dbReference>
<proteinExistence type="predicted"/>
<evidence type="ECO:0000313" key="4">
    <source>
        <dbReference type="EMBL" id="KGQ02280.1"/>
    </source>
</evidence>
<dbReference type="PROSITE" id="PS50157">
    <property type="entry name" value="ZINC_FINGER_C2H2_2"/>
    <property type="match status" value="1"/>
</dbReference>
<dbReference type="PANTHER" id="PTHR37535:SF3">
    <property type="entry name" value="FLUG DOMAIN-CONTAINING PROTEIN"/>
    <property type="match status" value="1"/>
</dbReference>
<gene>
    <name evidence="4" type="ORF">BBAD15_g12511</name>
</gene>
<dbReference type="GO" id="GO:0008270">
    <property type="term" value="F:zinc ion binding"/>
    <property type="evidence" value="ECO:0007669"/>
    <property type="project" value="UniProtKB-KW"/>
</dbReference>
<dbReference type="InterPro" id="IPR021842">
    <property type="entry name" value="DUF3435"/>
</dbReference>
<organism evidence="4 5">
    <name type="scientific">Beauveria bassiana D1-5</name>
    <dbReference type="NCBI Taxonomy" id="1245745"/>
    <lineage>
        <taxon>Eukaryota</taxon>
        <taxon>Fungi</taxon>
        <taxon>Dikarya</taxon>
        <taxon>Ascomycota</taxon>
        <taxon>Pezizomycotina</taxon>
        <taxon>Sordariomycetes</taxon>
        <taxon>Hypocreomycetidae</taxon>
        <taxon>Hypocreales</taxon>
        <taxon>Cordycipitaceae</taxon>
        <taxon>Beauveria</taxon>
    </lineage>
</organism>
<evidence type="ECO:0000259" key="3">
    <source>
        <dbReference type="PROSITE" id="PS50157"/>
    </source>
</evidence>
<dbReference type="Proteomes" id="UP000030106">
    <property type="component" value="Unassembled WGS sequence"/>
</dbReference>
<protein>
    <recommendedName>
        <fullName evidence="3">C2H2-type domain-containing protein</fullName>
    </recommendedName>
</protein>
<dbReference type="EMBL" id="ANFO01001684">
    <property type="protein sequence ID" value="KGQ02280.1"/>
    <property type="molecule type" value="Genomic_DNA"/>
</dbReference>
<name>A0A0A2V856_BEABA</name>
<feature type="domain" description="C2H2-type" evidence="3">
    <location>
        <begin position="715"/>
        <end position="743"/>
    </location>
</feature>
<sequence length="888" mass="100439">MPYRPERFARRAQATPPGAGAGLQNRQHPSAGPPLFWDTAMEATPPLRRLLCIAGACKQGATAERDELHGHLSLNRDAPPSSPPGVRAFFLSLLLIPMTRDDANASWPIVRPRARDIDPAKLLTLSLDILRQHEDNPIDPVEFEAAKTKQFRNSVWGRWHEFAKIMSFDPSQVWIDLCYRRDTAKSYCRTFLEVYVSTSTVRRPCLGPEEWHDVRTVNAAATVQDVWAALVKRADQQVLLPLRQGCNPMQAGIYDLGFSSRNNSSRSGPAYEVADWIPMLAEKIGLSLTQGFEKRELSDEDIVLILHTLWSRAEHIQCTPDVRLAFHAAVIIIGIGGFRSASVLGMRYKDVSFAWTRDIANPLKTNLVATITIHHVKLRKYKVQRDQRSQQVCLLTALATRAIRDNAFKGGYTSIDQLLPEKPLDHDYVPLHWKSSVLDAKIVPCSYRSFWKVWNRTLYVAGLRNDDNIRPYALRVGAGGRLDGMEGPLKPRASQVWEANLSLFTGSLTRALSNYIMSHTTEVFERSYQARHLTANLMRIAFDSRAGDNDRMIRSLSSAFSRRDPDAPIYVSTDELAAFEERKDIQTLRQLHKETFKKEPHKATAIKNQIRYLLDCLEKLKLQEIRRKYFDTVDNLRGRHESTEHLDPQLTENPRSVREVPSFQRAVLTGKFMRENASIVTLGESMIAYLEERPTKLHPLVSKPPPPKSANVMDMRCLLCCVPFATVATLSRHVSTAHCFDEPFHCPECERNGVLVQVEQSCISWASHVKAYHKQFIAPSVAVSLKPAYCPLCAKCFTERGFSLHFRQAHKDKLSYPFACPECDRERNHDSMICSFDAWGLHVQNTHDGGDTAFGAIVRKRGIKRAASTADDNALGRKVRKESAKILS</sequence>